<evidence type="ECO:0000313" key="2">
    <source>
        <dbReference type="EMBL" id="VAW45970.1"/>
    </source>
</evidence>
<name>A0A3B0W093_9ZZZZ</name>
<evidence type="ECO:0000256" key="1">
    <source>
        <dbReference type="SAM" id="Phobius"/>
    </source>
</evidence>
<feature type="transmembrane region" description="Helical" evidence="1">
    <location>
        <begin position="12"/>
        <end position="33"/>
    </location>
</feature>
<keyword evidence="1" id="KW-0472">Membrane</keyword>
<protein>
    <submittedName>
        <fullName evidence="2">Uncharacterized protein</fullName>
    </submittedName>
</protein>
<dbReference type="AlphaFoldDB" id="A0A3B0W093"/>
<dbReference type="EMBL" id="UOFC01000084">
    <property type="protein sequence ID" value="VAW45970.1"/>
    <property type="molecule type" value="Genomic_DNA"/>
</dbReference>
<organism evidence="2">
    <name type="scientific">hydrothermal vent metagenome</name>
    <dbReference type="NCBI Taxonomy" id="652676"/>
    <lineage>
        <taxon>unclassified sequences</taxon>
        <taxon>metagenomes</taxon>
        <taxon>ecological metagenomes</taxon>
    </lineage>
</organism>
<keyword evidence="1" id="KW-0812">Transmembrane</keyword>
<keyword evidence="1" id="KW-1133">Transmembrane helix</keyword>
<proteinExistence type="predicted"/>
<sequence>MEALIRYYARNIFVLALSMMFIVSWLGSSVVMANGLVNTGTSGSLGYIYRSTSYSSGDYDNQHLLKANIDNTFFIWRNWFITGNSNLVFSQEQTISENGKNDTFSTTGQLGFSVLPQSSTPFVFSYSRSDSRVNSDFKFSSENNAASLDDNVVNDSLVFHQSLLGKGYRLKVRYSDDQFNSSLRGRYGASKLGFSGLLRGASSVLRASITQKDEVTYDKVDRKTRSARMNHNYTGFQQTTISTVFSSSQIQQTLPTTSINNSSLTKYDVTLNQASMFLTWRSLDKKMTVTSGLRFSGIDSAVSRSLADSSSTALSANLGLVYRLTQNLTVNASSTRVVNEFAGGESTVAQDKIGLNYRSDEIQIGHYAYDWRLGADLGRREDDGKESNNSTFSLGHGIGRKWTFVRSQQIYVRGSQDYSINSLIEKVRQRLSHRVSLGWKQSLAGITRRMQLQMSDQRDLGDETMLQTLSVDVDQQMQLTRRIKLNGSLNYQLTNYQYAGSSDEISSSDTSVASIDGSLSYINPFSVAGLVFTSNYRYTQSVVTLQRDQTAQQTWSNKLNYRVGKIDVSLQYLYREARKISYNGIYFNVKRVF</sequence>
<accession>A0A3B0W093</accession>
<reference evidence="2" key="1">
    <citation type="submission" date="2018-06" db="EMBL/GenBank/DDBJ databases">
        <authorList>
            <person name="Zhirakovskaya E."/>
        </authorList>
    </citation>
    <scope>NUCLEOTIDE SEQUENCE</scope>
</reference>
<gene>
    <name evidence="2" type="ORF">MNBD_GAMMA03-1855</name>
</gene>